<dbReference type="GO" id="GO:0008017">
    <property type="term" value="F:microtubule binding"/>
    <property type="evidence" value="ECO:0007669"/>
    <property type="project" value="InterPro"/>
</dbReference>
<gene>
    <name evidence="6" type="ORF">FGIG_01011</name>
</gene>
<feature type="compositionally biased region" description="Basic and acidic residues" evidence="4">
    <location>
        <begin position="340"/>
        <end position="350"/>
    </location>
</feature>
<dbReference type="GO" id="GO:0007018">
    <property type="term" value="P:microtubule-based movement"/>
    <property type="evidence" value="ECO:0007669"/>
    <property type="project" value="InterPro"/>
</dbReference>
<dbReference type="PROSITE" id="PS50067">
    <property type="entry name" value="KINESIN_MOTOR_2"/>
    <property type="match status" value="1"/>
</dbReference>
<feature type="binding site" evidence="3">
    <location>
        <begin position="108"/>
        <end position="115"/>
    </location>
    <ligand>
        <name>ATP</name>
        <dbReference type="ChEBI" id="CHEBI:30616"/>
    </ligand>
</feature>
<dbReference type="STRING" id="46835.A0A504YJV4"/>
<dbReference type="GO" id="GO:0003777">
    <property type="term" value="F:microtubule motor activity"/>
    <property type="evidence" value="ECO:0007669"/>
    <property type="project" value="InterPro"/>
</dbReference>
<dbReference type="Gene3D" id="3.40.850.10">
    <property type="entry name" value="Kinesin motor domain"/>
    <property type="match status" value="1"/>
</dbReference>
<comment type="caution">
    <text evidence="6">The sequence shown here is derived from an EMBL/GenBank/DDBJ whole genome shotgun (WGS) entry which is preliminary data.</text>
</comment>
<evidence type="ECO:0000256" key="3">
    <source>
        <dbReference type="PROSITE-ProRule" id="PRU00283"/>
    </source>
</evidence>
<evidence type="ECO:0000259" key="5">
    <source>
        <dbReference type="PROSITE" id="PS50067"/>
    </source>
</evidence>
<dbReference type="InterPro" id="IPR001752">
    <property type="entry name" value="Kinesin_motor_dom"/>
</dbReference>
<keyword evidence="2 3" id="KW-0067">ATP-binding</keyword>
<keyword evidence="7" id="KW-1185">Reference proteome</keyword>
<evidence type="ECO:0000256" key="1">
    <source>
        <dbReference type="ARBA" id="ARBA00022741"/>
    </source>
</evidence>
<evidence type="ECO:0000256" key="4">
    <source>
        <dbReference type="SAM" id="MobiDB-lite"/>
    </source>
</evidence>
<dbReference type="SMART" id="SM00129">
    <property type="entry name" value="KISc"/>
    <property type="match status" value="1"/>
</dbReference>
<dbReference type="AlphaFoldDB" id="A0A504YJV4"/>
<dbReference type="PANTHER" id="PTHR47117">
    <property type="entry name" value="STAR-RELATED LIPID TRANSFER PROTEIN 9"/>
    <property type="match status" value="1"/>
</dbReference>
<feature type="domain" description="Kinesin motor" evidence="5">
    <location>
        <begin position="5"/>
        <end position="261"/>
    </location>
</feature>
<sequence length="893" mass="101759">MDQESVKVAVRLRPFNQRERNEHSELIVSMKGNSVIITNPDNRSDAKQFTFDRAYWSHDGFITRKDGVLVPDGPNSPYVSQEMVFSDLGKGILDNAFSGYACSLFAYGQTGSGKSYSVMGYGANRGIVPIICQQLFSRINECAENDKEYQVTLSMLEIYNEQLRDLLVSDSSPASKSLPVRQSPSSGFYVEGLKRIPVGSFEEIEQRMEQGTARRTIAATNMNATSSRAHTIVTLTFDQFTKKNGQNASRKRSVINLVDLAVSSMEENERLKRALQSNELPTSVITKGMSPEDVKRMRESLREELMAQMKANAAQIELQNQAHFNEELAKARQEVAEQLARKQAREEKSSNELPNKPYLSNLNEDPQLSGVIKHVFVHKTTGFGKRPPDGDVIVDSSGKKTKVHWIQLQGLGLADQHAFFIRHGKTGADVELRVASGASRMTKNKRHNCSNSCCRGHVYCRGLPAIARISYIPAIPQPPCRRQRRTAHTLDEMVDWEFGLNGNDCSATGFDALVVSQEQRFGNSVFHSVVCLDISFHLSEDIIIQKQLLELIPMVTEVNEIAEEMNKDRLFEIRLLPPTAQGLRYGEPKNTKIMIRMRDTTNNRVWSWDHEKFTNRRFVIQDLYQKYLSQEATDVSNEADPFWEPLEDRLVGVAPAFLQTLSYKLDVEDRLKIMSIEGDQVGTLDYQLMPCTRSGRPLGELHPRGLPDSEFVDQPCELLGKPFHFKIFISDLELNDPKDRAQVKILYRVFNEEEWTVVQLPPDYFKRGSSILTLLDHERVYNIQQITFEHLDYFENDCLCFLVYTSQTDKPTDGPMDGVTIPQDFSLWMGSVRASRRYSRVCVEELHDVNRLKMDLILMQRDLDRYAAQEETLNIICSDFAGRKSTDENYREI</sequence>
<organism evidence="6 7">
    <name type="scientific">Fasciola gigantica</name>
    <name type="common">Giant liver fluke</name>
    <dbReference type="NCBI Taxonomy" id="46835"/>
    <lineage>
        <taxon>Eukaryota</taxon>
        <taxon>Metazoa</taxon>
        <taxon>Spiralia</taxon>
        <taxon>Lophotrochozoa</taxon>
        <taxon>Platyhelminthes</taxon>
        <taxon>Trematoda</taxon>
        <taxon>Digenea</taxon>
        <taxon>Plagiorchiida</taxon>
        <taxon>Echinostomata</taxon>
        <taxon>Echinostomatoidea</taxon>
        <taxon>Fasciolidae</taxon>
        <taxon>Fasciola</taxon>
    </lineage>
</organism>
<dbReference type="Pfam" id="PF00225">
    <property type="entry name" value="Kinesin"/>
    <property type="match status" value="1"/>
</dbReference>
<keyword evidence="3" id="KW-0505">Motor protein</keyword>
<accession>A0A504YJV4</accession>
<dbReference type="Proteomes" id="UP000316759">
    <property type="component" value="Unassembled WGS sequence"/>
</dbReference>
<dbReference type="InterPro" id="IPR036961">
    <property type="entry name" value="Kinesin_motor_dom_sf"/>
</dbReference>
<keyword evidence="1 3" id="KW-0547">Nucleotide-binding</keyword>
<dbReference type="GO" id="GO:0005524">
    <property type="term" value="F:ATP binding"/>
    <property type="evidence" value="ECO:0007669"/>
    <property type="project" value="UniProtKB-UniRule"/>
</dbReference>
<evidence type="ECO:0000256" key="2">
    <source>
        <dbReference type="ARBA" id="ARBA00022840"/>
    </source>
</evidence>
<reference evidence="6 7" key="1">
    <citation type="submission" date="2019-04" db="EMBL/GenBank/DDBJ databases">
        <title>Annotation for the trematode Fasciola gigantica.</title>
        <authorList>
            <person name="Choi Y.-J."/>
        </authorList>
    </citation>
    <scope>NUCLEOTIDE SEQUENCE [LARGE SCALE GENOMIC DNA]</scope>
    <source>
        <strain evidence="6">Uganda_cow_1</strain>
    </source>
</reference>
<feature type="region of interest" description="Disordered" evidence="4">
    <location>
        <begin position="340"/>
        <end position="362"/>
    </location>
</feature>
<dbReference type="InterPro" id="IPR027417">
    <property type="entry name" value="P-loop_NTPase"/>
</dbReference>
<dbReference type="Gene3D" id="2.60.200.20">
    <property type="match status" value="1"/>
</dbReference>
<protein>
    <submittedName>
        <fullName evidence="6">Kinesin protein</fullName>
    </submittedName>
</protein>
<dbReference type="Pfam" id="PF12423">
    <property type="entry name" value="KIF1B"/>
    <property type="match status" value="1"/>
</dbReference>
<dbReference type="EMBL" id="SUNJ01011945">
    <property type="protein sequence ID" value="TPP58498.1"/>
    <property type="molecule type" value="Genomic_DNA"/>
</dbReference>
<comment type="similarity">
    <text evidence="3">Belongs to the TRAFAC class myosin-kinesin ATPase superfamily. Kinesin family.</text>
</comment>
<dbReference type="SUPFAM" id="SSF52540">
    <property type="entry name" value="P-loop containing nucleoside triphosphate hydrolases"/>
    <property type="match status" value="1"/>
</dbReference>
<dbReference type="OrthoDB" id="3176171at2759"/>
<evidence type="ECO:0000313" key="7">
    <source>
        <dbReference type="Proteomes" id="UP000316759"/>
    </source>
</evidence>
<dbReference type="InterPro" id="IPR022140">
    <property type="entry name" value="Kinesin-like_KIF1-typ"/>
</dbReference>
<dbReference type="PRINTS" id="PR00380">
    <property type="entry name" value="KINESINHEAVY"/>
</dbReference>
<name>A0A504YJV4_FASGI</name>
<evidence type="ECO:0000313" key="6">
    <source>
        <dbReference type="EMBL" id="TPP58498.1"/>
    </source>
</evidence>
<proteinExistence type="inferred from homology"/>